<sequence>MGRTYYKKRKRRSKDQQDSISLARECLALRRNYQNGLEMNLAALKMPRDWQEVDTKVALYAWKAKKATARYWNERRRCQRMEKAAEGRKLEVKRLKEEKRKLLVELERRRKDLVEIQEDVKQVLETFSSNIASLTEERNRLIRERAHLNRRIEALKKVLKRTKPCNIKPTARKALFRISLCAIVGTFTIAIFYLNRDGITAYSSAMAASYAESGSSDEEDAPEIVSLSQSKKNIKDRDNVLKQIETAEKEKKRLRNKERDRRLKEQAEGSKRKRQEKAGDGELEARMERAMQEAQAEDSDDKVGDEDEFKGIAGLSGESSAEGGSGNDDDDEMSEDEELTEDEDMDDDSDEGMDEEQPTPRSKSNPNHLPDHLFASAFAAKSAKAASKRKSTEDAPAPRKRKRTKTSPKDLIIGSRAIRTLTSGLTPKGAATLPSAKVRKFVDRNLAFKGGNSKKRGWERRPANLGVMRRGGPAASFVRNR</sequence>
<evidence type="ECO:0000256" key="2">
    <source>
        <dbReference type="SAM" id="MobiDB-lite"/>
    </source>
</evidence>
<evidence type="ECO:0000313" key="5">
    <source>
        <dbReference type="Proteomes" id="UP000717328"/>
    </source>
</evidence>
<reference evidence="4" key="1">
    <citation type="submission" date="2021-02" db="EMBL/GenBank/DDBJ databases">
        <authorList>
            <person name="Nieuwenhuis M."/>
            <person name="Van De Peppel L.J.J."/>
        </authorList>
    </citation>
    <scope>NUCLEOTIDE SEQUENCE</scope>
    <source>
        <strain evidence="4">D49</strain>
    </source>
</reference>
<feature type="compositionally biased region" description="Low complexity" evidence="2">
    <location>
        <begin position="374"/>
        <end position="385"/>
    </location>
</feature>
<evidence type="ECO:0000313" key="4">
    <source>
        <dbReference type="EMBL" id="KAG5650530.1"/>
    </source>
</evidence>
<reference evidence="4" key="2">
    <citation type="submission" date="2021-10" db="EMBL/GenBank/DDBJ databases">
        <title>Phylogenomics reveals ancestral predisposition of the termite-cultivated fungus Termitomyces towards a domesticated lifestyle.</title>
        <authorList>
            <person name="Auxier B."/>
            <person name="Grum-Grzhimaylo A."/>
            <person name="Cardenas M.E."/>
            <person name="Lodge J.D."/>
            <person name="Laessoe T."/>
            <person name="Pedersen O."/>
            <person name="Smith M.E."/>
            <person name="Kuyper T.W."/>
            <person name="Franco-Molano E.A."/>
            <person name="Baroni T.J."/>
            <person name="Aanen D.K."/>
        </authorList>
    </citation>
    <scope>NUCLEOTIDE SEQUENCE</scope>
    <source>
        <strain evidence="4">D49</strain>
    </source>
</reference>
<dbReference type="Proteomes" id="UP000717328">
    <property type="component" value="Unassembled WGS sequence"/>
</dbReference>
<accession>A0A9P7GNG4</accession>
<name>A0A9P7GNG4_9AGAR</name>
<evidence type="ECO:0000256" key="3">
    <source>
        <dbReference type="SAM" id="Phobius"/>
    </source>
</evidence>
<feature type="compositionally biased region" description="Basic and acidic residues" evidence="2">
    <location>
        <begin position="247"/>
        <end position="291"/>
    </location>
</feature>
<keyword evidence="5" id="KW-1185">Reference proteome</keyword>
<feature type="transmembrane region" description="Helical" evidence="3">
    <location>
        <begin position="174"/>
        <end position="194"/>
    </location>
</feature>
<comment type="caution">
    <text evidence="4">The sequence shown here is derived from an EMBL/GenBank/DDBJ whole genome shotgun (WGS) entry which is preliminary data.</text>
</comment>
<proteinExistence type="predicted"/>
<dbReference type="EMBL" id="JABCKI010000425">
    <property type="protein sequence ID" value="KAG5650530.1"/>
    <property type="molecule type" value="Genomic_DNA"/>
</dbReference>
<feature type="compositionally biased region" description="Acidic residues" evidence="2">
    <location>
        <begin position="295"/>
        <end position="308"/>
    </location>
</feature>
<keyword evidence="3" id="KW-0472">Membrane</keyword>
<dbReference type="AlphaFoldDB" id="A0A9P7GNG4"/>
<keyword evidence="1" id="KW-0175">Coiled coil</keyword>
<keyword evidence="3" id="KW-0812">Transmembrane</keyword>
<evidence type="ECO:0000256" key="1">
    <source>
        <dbReference type="SAM" id="Coils"/>
    </source>
</evidence>
<organism evidence="4 5">
    <name type="scientific">Sphagnurus paluster</name>
    <dbReference type="NCBI Taxonomy" id="117069"/>
    <lineage>
        <taxon>Eukaryota</taxon>
        <taxon>Fungi</taxon>
        <taxon>Dikarya</taxon>
        <taxon>Basidiomycota</taxon>
        <taxon>Agaricomycotina</taxon>
        <taxon>Agaricomycetes</taxon>
        <taxon>Agaricomycetidae</taxon>
        <taxon>Agaricales</taxon>
        <taxon>Tricholomatineae</taxon>
        <taxon>Lyophyllaceae</taxon>
        <taxon>Sphagnurus</taxon>
    </lineage>
</organism>
<feature type="compositionally biased region" description="Acidic residues" evidence="2">
    <location>
        <begin position="327"/>
        <end position="357"/>
    </location>
</feature>
<gene>
    <name evidence="4" type="ORF">H0H81_011919</name>
</gene>
<dbReference type="OrthoDB" id="3253399at2759"/>
<feature type="region of interest" description="Disordered" evidence="2">
    <location>
        <begin position="247"/>
        <end position="409"/>
    </location>
</feature>
<feature type="coiled-coil region" evidence="1">
    <location>
        <begin position="78"/>
        <end position="158"/>
    </location>
</feature>
<keyword evidence="3" id="KW-1133">Transmembrane helix</keyword>
<protein>
    <submittedName>
        <fullName evidence="4">Uncharacterized protein</fullName>
    </submittedName>
</protein>